<evidence type="ECO:0000313" key="3">
    <source>
        <dbReference type="EMBL" id="PKQ64704.1"/>
    </source>
</evidence>
<accession>A0A2N3I318</accession>
<dbReference type="EMBL" id="NKXO01000065">
    <property type="protein sequence ID" value="PKQ64704.1"/>
    <property type="molecule type" value="Genomic_DNA"/>
</dbReference>
<dbReference type="PANTHER" id="PTHR21666">
    <property type="entry name" value="PEPTIDASE-RELATED"/>
    <property type="match status" value="1"/>
</dbReference>
<dbReference type="InterPro" id="IPR016047">
    <property type="entry name" value="M23ase_b-sheet_dom"/>
</dbReference>
<keyword evidence="4" id="KW-1185">Reference proteome</keyword>
<comment type="caution">
    <text evidence="3">The sequence shown here is derived from an EMBL/GenBank/DDBJ whole genome shotgun (WGS) entry which is preliminary data.</text>
</comment>
<feature type="domain" description="M23ase beta-sheet core" evidence="2">
    <location>
        <begin position="202"/>
        <end position="297"/>
    </location>
</feature>
<dbReference type="CDD" id="cd12797">
    <property type="entry name" value="M23_peptidase"/>
    <property type="match status" value="1"/>
</dbReference>
<protein>
    <submittedName>
        <fullName evidence="3">Metalloendopeptidase-like membrane protein</fullName>
    </submittedName>
</protein>
<evidence type="ECO:0000256" key="1">
    <source>
        <dbReference type="SAM" id="Phobius"/>
    </source>
</evidence>
<dbReference type="GO" id="GO:0004222">
    <property type="term" value="F:metalloendopeptidase activity"/>
    <property type="evidence" value="ECO:0007669"/>
    <property type="project" value="TreeGrafter"/>
</dbReference>
<dbReference type="PANTHER" id="PTHR21666:SF286">
    <property type="entry name" value="LIPOPROTEIN NLPD"/>
    <property type="match status" value="1"/>
</dbReference>
<dbReference type="AlphaFoldDB" id="A0A2N3I318"/>
<sequence length="336" mass="38335">MAKIKYYYDTDSCRYERVQVSKWEIFLNVAGIVVLASLFGVLFTFLYTKFHKSDKELELAREVEELKSYYQLINKKLDESDKVLASLQERDDKVYRVIFAADPIPKEVRIAGAGGTEKYSDLLQKGLQAEKLILNTLQKVDMLKRKMYVQSKSYDEIMQMAKSKEDRLARIPAIQPISNKELTRLSSGFGMRFHPIFGGAQFHPGIDFAAPHGTPIYATADGEVVVANNNFGGYGNEIQIKHSEDYTTLYAHLSRFNVRLGQKVKRGECIGYVGSTGFSTAPHLHYEVIYKGEKVNPVYYFYNDLSPEQYDKILELASRQNRSLGAVDSRNVKIQE</sequence>
<dbReference type="Gene3D" id="2.70.70.10">
    <property type="entry name" value="Glucose Permease (Domain IIA)"/>
    <property type="match status" value="1"/>
</dbReference>
<feature type="transmembrane region" description="Helical" evidence="1">
    <location>
        <begin position="25"/>
        <end position="47"/>
    </location>
</feature>
<dbReference type="SUPFAM" id="SSF51261">
    <property type="entry name" value="Duplicated hybrid motif"/>
    <property type="match status" value="1"/>
</dbReference>
<keyword evidence="1" id="KW-0812">Transmembrane</keyword>
<dbReference type="Proteomes" id="UP000233387">
    <property type="component" value="Unassembled WGS sequence"/>
</dbReference>
<dbReference type="RefSeq" id="WP_101359849.1">
    <property type="nucleotide sequence ID" value="NZ_NKXO01000065.1"/>
</dbReference>
<dbReference type="InterPro" id="IPR011055">
    <property type="entry name" value="Dup_hybrid_motif"/>
</dbReference>
<dbReference type="OrthoDB" id="9810477at2"/>
<dbReference type="Pfam" id="PF01551">
    <property type="entry name" value="Peptidase_M23"/>
    <property type="match status" value="1"/>
</dbReference>
<keyword evidence="1" id="KW-1133">Transmembrane helix</keyword>
<evidence type="ECO:0000259" key="2">
    <source>
        <dbReference type="Pfam" id="PF01551"/>
    </source>
</evidence>
<dbReference type="FunFam" id="2.70.70.10:FF:000006">
    <property type="entry name" value="M23 family peptidase"/>
    <property type="match status" value="1"/>
</dbReference>
<evidence type="ECO:0000313" key="4">
    <source>
        <dbReference type="Proteomes" id="UP000233387"/>
    </source>
</evidence>
<gene>
    <name evidence="3" type="ORF">Rain11_2591</name>
</gene>
<name>A0A2N3I318_9BACT</name>
<dbReference type="InterPro" id="IPR050570">
    <property type="entry name" value="Cell_wall_metabolism_enzyme"/>
</dbReference>
<reference evidence="3 4" key="1">
    <citation type="submission" date="2017-06" db="EMBL/GenBank/DDBJ databases">
        <title>Raineya orbicola gen. nov., sp. nov. a slightly thermophilic bacterium of the phylum Bacteroidetes and the description of Raineyaceae fam. nov.</title>
        <authorList>
            <person name="Albuquerque L."/>
            <person name="Polonia A.R.M."/>
            <person name="Barroso C."/>
            <person name="Froufe H.J.C."/>
            <person name="Lage O."/>
            <person name="Lobo-Da-Cunha A."/>
            <person name="Egas C."/>
            <person name="Da Costa M.S."/>
        </authorList>
    </citation>
    <scope>NUCLEOTIDE SEQUENCE [LARGE SCALE GENOMIC DNA]</scope>
    <source>
        <strain evidence="3 4">SPSPC-11</strain>
    </source>
</reference>
<organism evidence="3 4">
    <name type="scientific">Raineya orbicola</name>
    <dbReference type="NCBI Taxonomy" id="2016530"/>
    <lineage>
        <taxon>Bacteria</taxon>
        <taxon>Pseudomonadati</taxon>
        <taxon>Bacteroidota</taxon>
        <taxon>Cytophagia</taxon>
        <taxon>Cytophagales</taxon>
        <taxon>Raineyaceae</taxon>
        <taxon>Raineya</taxon>
    </lineage>
</organism>
<keyword evidence="1" id="KW-0472">Membrane</keyword>
<proteinExistence type="predicted"/>